<evidence type="ECO:0000313" key="8">
    <source>
        <dbReference type="Proteomes" id="UP000253034"/>
    </source>
</evidence>
<keyword evidence="1" id="KW-0145">Chemotaxis</keyword>
<evidence type="ECO:0000256" key="3">
    <source>
        <dbReference type="PROSITE-ProRule" id="PRU00284"/>
    </source>
</evidence>
<dbReference type="Proteomes" id="UP000253034">
    <property type="component" value="Unassembled WGS sequence"/>
</dbReference>
<dbReference type="SUPFAM" id="SSF58104">
    <property type="entry name" value="Methyl-accepting chemotaxis protein (MCP) signaling domain"/>
    <property type="match status" value="1"/>
</dbReference>
<evidence type="ECO:0000259" key="5">
    <source>
        <dbReference type="PROSITE" id="PS50111"/>
    </source>
</evidence>
<dbReference type="InterPro" id="IPR051310">
    <property type="entry name" value="MCP_chemotaxis"/>
</dbReference>
<evidence type="ECO:0000313" key="7">
    <source>
        <dbReference type="EMBL" id="RCX20163.1"/>
    </source>
</evidence>
<dbReference type="Pfam" id="PF00672">
    <property type="entry name" value="HAMP"/>
    <property type="match status" value="1"/>
</dbReference>
<dbReference type="GO" id="GO:0004888">
    <property type="term" value="F:transmembrane signaling receptor activity"/>
    <property type="evidence" value="ECO:0007669"/>
    <property type="project" value="TreeGrafter"/>
</dbReference>
<keyword evidence="4" id="KW-0472">Membrane</keyword>
<feature type="transmembrane region" description="Helical" evidence="4">
    <location>
        <begin position="187"/>
        <end position="211"/>
    </location>
</feature>
<feature type="domain" description="Methyl-accepting transducer" evidence="5">
    <location>
        <begin position="308"/>
        <end position="537"/>
    </location>
</feature>
<dbReference type="PROSITE" id="PS50111">
    <property type="entry name" value="CHEMOTAXIS_TRANSDUC_2"/>
    <property type="match status" value="1"/>
</dbReference>
<dbReference type="GO" id="GO:0006935">
    <property type="term" value="P:chemotaxis"/>
    <property type="evidence" value="ECO:0007669"/>
    <property type="project" value="UniProtKB-KW"/>
</dbReference>
<sequence length="611" mass="66387">MMKWFYDLKIAVKLLTGFIAVALLAGAVGVFGIIRLKDIDQSSTAMYEQNTKPLGNLAIAASVFQRVRLNVRNIVIDTGNIRQYSDKIEEFNTQIYKQLEEYKLGISSSEEREDLDTLLVLLEELKPLRERVISLASSGQTENAKNFMLTQTDPVSQKIDEQINKLLTYNIEMGDSISKNNTLQANAAVVIMIVIVIAAVIISFVLGLFISRIISKPVNQMVYAADKLAVGDVNVNVEADFKDEIGSLAESFARMIASIREQAMTAERIASGDLTAEVNVRSENDLLGKKLSEMVEKNNEILSNIASASEQVAAGSKQVSDSSIALSQGATEQASSIEELTASLEEISSQTKLNAQNANQANELAEAAKSNAAQGNTRMNEMLKAMEEINDSSANISKIIKVIDEIAFQTNILALNAAVEAARAGQHGKGFAVVAEEVRNLAARSANAAKETTDMIESSIKKVEGGTKIARDTADALNKIVGDVARVSELVNDIAVASGEQATGIAQINQGVMQVSQVVQTNSATSEESAAASEELSSQAELLRESVSRFKLKKVVHTYGKFEEINPEILKMLEDMADKKKAGKVKNEEEEDEEYSLKPKIELGDRGFGKY</sequence>
<evidence type="ECO:0000256" key="4">
    <source>
        <dbReference type="SAM" id="Phobius"/>
    </source>
</evidence>
<name>A0A369BF39_9FIRM</name>
<dbReference type="PANTHER" id="PTHR43531">
    <property type="entry name" value="PROTEIN ICFG"/>
    <property type="match status" value="1"/>
</dbReference>
<evidence type="ECO:0000256" key="2">
    <source>
        <dbReference type="ARBA" id="ARBA00029447"/>
    </source>
</evidence>
<dbReference type="SMART" id="SM00304">
    <property type="entry name" value="HAMP"/>
    <property type="match status" value="1"/>
</dbReference>
<dbReference type="GO" id="GO:0005886">
    <property type="term" value="C:plasma membrane"/>
    <property type="evidence" value="ECO:0007669"/>
    <property type="project" value="TreeGrafter"/>
</dbReference>
<comment type="similarity">
    <text evidence="2">Belongs to the methyl-accepting chemotaxis (MCP) protein family.</text>
</comment>
<keyword evidence="3" id="KW-0807">Transducer</keyword>
<dbReference type="InterPro" id="IPR024478">
    <property type="entry name" value="HlyB_4HB_MCP"/>
</dbReference>
<dbReference type="PROSITE" id="PS50885">
    <property type="entry name" value="HAMP"/>
    <property type="match status" value="1"/>
</dbReference>
<dbReference type="AlphaFoldDB" id="A0A369BF39"/>
<keyword evidence="8" id="KW-1185">Reference proteome</keyword>
<dbReference type="Pfam" id="PF12729">
    <property type="entry name" value="4HB_MCP_1"/>
    <property type="match status" value="1"/>
</dbReference>
<dbReference type="InterPro" id="IPR003660">
    <property type="entry name" value="HAMP_dom"/>
</dbReference>
<feature type="domain" description="HAMP" evidence="6">
    <location>
        <begin position="212"/>
        <end position="264"/>
    </location>
</feature>
<keyword evidence="4" id="KW-1133">Transmembrane helix</keyword>
<accession>A0A369BF39</accession>
<gene>
    <name evidence="7" type="ORF">DFR58_102236</name>
</gene>
<dbReference type="CDD" id="cd06225">
    <property type="entry name" value="HAMP"/>
    <property type="match status" value="2"/>
</dbReference>
<dbReference type="Gene3D" id="6.10.340.10">
    <property type="match status" value="1"/>
</dbReference>
<organism evidence="7 8">
    <name type="scientific">Anaerobacterium chartisolvens</name>
    <dbReference type="NCBI Taxonomy" id="1297424"/>
    <lineage>
        <taxon>Bacteria</taxon>
        <taxon>Bacillati</taxon>
        <taxon>Bacillota</taxon>
        <taxon>Clostridia</taxon>
        <taxon>Eubacteriales</taxon>
        <taxon>Oscillospiraceae</taxon>
        <taxon>Anaerobacterium</taxon>
    </lineage>
</organism>
<dbReference type="Gene3D" id="1.10.287.950">
    <property type="entry name" value="Methyl-accepting chemotaxis protein"/>
    <property type="match status" value="1"/>
</dbReference>
<dbReference type="GO" id="GO:0007165">
    <property type="term" value="P:signal transduction"/>
    <property type="evidence" value="ECO:0007669"/>
    <property type="project" value="UniProtKB-KW"/>
</dbReference>
<reference evidence="7 8" key="1">
    <citation type="submission" date="2018-07" db="EMBL/GenBank/DDBJ databases">
        <title>Genomic Encyclopedia of Type Strains, Phase IV (KMG-IV): sequencing the most valuable type-strain genomes for metagenomic binning, comparative biology and taxonomic classification.</title>
        <authorList>
            <person name="Goeker M."/>
        </authorList>
    </citation>
    <scope>NUCLEOTIDE SEQUENCE [LARGE SCALE GENOMIC DNA]</scope>
    <source>
        <strain evidence="7 8">DSM 27016</strain>
    </source>
</reference>
<dbReference type="InterPro" id="IPR004089">
    <property type="entry name" value="MCPsignal_dom"/>
</dbReference>
<protein>
    <submittedName>
        <fullName evidence="7">Methyl-accepting chemotaxis sensory transducer</fullName>
    </submittedName>
</protein>
<proteinExistence type="inferred from homology"/>
<dbReference type="PANTHER" id="PTHR43531:SF11">
    <property type="entry name" value="METHYL-ACCEPTING CHEMOTAXIS PROTEIN 3"/>
    <property type="match status" value="1"/>
</dbReference>
<evidence type="ECO:0000259" key="6">
    <source>
        <dbReference type="PROSITE" id="PS50885"/>
    </source>
</evidence>
<dbReference type="Pfam" id="PF00015">
    <property type="entry name" value="MCPsignal"/>
    <property type="match status" value="1"/>
</dbReference>
<dbReference type="EMBL" id="QPJT01000002">
    <property type="protein sequence ID" value="RCX20163.1"/>
    <property type="molecule type" value="Genomic_DNA"/>
</dbReference>
<comment type="caution">
    <text evidence="7">The sequence shown here is derived from an EMBL/GenBank/DDBJ whole genome shotgun (WGS) entry which is preliminary data.</text>
</comment>
<dbReference type="FunFam" id="1.10.287.950:FF:000001">
    <property type="entry name" value="Methyl-accepting chemotaxis sensory transducer"/>
    <property type="match status" value="1"/>
</dbReference>
<keyword evidence="4" id="KW-0812">Transmembrane</keyword>
<dbReference type="SMART" id="SM00283">
    <property type="entry name" value="MA"/>
    <property type="match status" value="1"/>
</dbReference>
<dbReference type="CDD" id="cd11386">
    <property type="entry name" value="MCP_signal"/>
    <property type="match status" value="1"/>
</dbReference>
<evidence type="ECO:0000256" key="1">
    <source>
        <dbReference type="ARBA" id="ARBA00022500"/>
    </source>
</evidence>